<proteinExistence type="predicted"/>
<comment type="caution">
    <text evidence="2">The sequence shown here is derived from an EMBL/GenBank/DDBJ whole genome shotgun (WGS) entry which is preliminary data.</text>
</comment>
<dbReference type="AlphaFoldDB" id="A0AAW1MD46"/>
<reference evidence="2 3" key="1">
    <citation type="journal article" date="2024" name="BMC Genomics">
        <title>De novo assembly and annotation of Popillia japonica's genome with initial clues to its potential as an invasive pest.</title>
        <authorList>
            <person name="Cucini C."/>
            <person name="Boschi S."/>
            <person name="Funari R."/>
            <person name="Cardaioli E."/>
            <person name="Iannotti N."/>
            <person name="Marturano G."/>
            <person name="Paoli F."/>
            <person name="Bruttini M."/>
            <person name="Carapelli A."/>
            <person name="Frati F."/>
            <person name="Nardi F."/>
        </authorList>
    </citation>
    <scope>NUCLEOTIDE SEQUENCE [LARGE SCALE GENOMIC DNA]</scope>
    <source>
        <strain evidence="2">DMR45628</strain>
    </source>
</reference>
<dbReference type="Proteomes" id="UP001458880">
    <property type="component" value="Unassembled WGS sequence"/>
</dbReference>
<gene>
    <name evidence="2" type="ORF">QE152_g8128</name>
</gene>
<organism evidence="2 3">
    <name type="scientific">Popillia japonica</name>
    <name type="common">Japanese beetle</name>
    <dbReference type="NCBI Taxonomy" id="7064"/>
    <lineage>
        <taxon>Eukaryota</taxon>
        <taxon>Metazoa</taxon>
        <taxon>Ecdysozoa</taxon>
        <taxon>Arthropoda</taxon>
        <taxon>Hexapoda</taxon>
        <taxon>Insecta</taxon>
        <taxon>Pterygota</taxon>
        <taxon>Neoptera</taxon>
        <taxon>Endopterygota</taxon>
        <taxon>Coleoptera</taxon>
        <taxon>Polyphaga</taxon>
        <taxon>Scarabaeiformia</taxon>
        <taxon>Scarabaeidae</taxon>
        <taxon>Rutelinae</taxon>
        <taxon>Popillia</taxon>
    </lineage>
</organism>
<keyword evidence="3" id="KW-1185">Reference proteome</keyword>
<feature type="compositionally biased region" description="Polar residues" evidence="1">
    <location>
        <begin position="1"/>
        <end position="11"/>
    </location>
</feature>
<name>A0AAW1MD46_POPJA</name>
<feature type="region of interest" description="Disordered" evidence="1">
    <location>
        <begin position="1"/>
        <end position="25"/>
    </location>
</feature>
<evidence type="ECO:0000313" key="2">
    <source>
        <dbReference type="EMBL" id="KAK9744018.1"/>
    </source>
</evidence>
<protein>
    <submittedName>
        <fullName evidence="2">Uncharacterized protein</fullName>
    </submittedName>
</protein>
<evidence type="ECO:0000256" key="1">
    <source>
        <dbReference type="SAM" id="MobiDB-lite"/>
    </source>
</evidence>
<sequence>MDLNPHQTPNLQECKEEEDNSEEVYHGEDKHQSWLFWLIVQVRVLELFRGLLVISVLQVRPDSSLELLDDLKYPNVLPEKPKRLFVNFPIQSYGILPPN</sequence>
<accession>A0AAW1MD46</accession>
<dbReference type="EMBL" id="JASPKY010000063">
    <property type="protein sequence ID" value="KAK9744018.1"/>
    <property type="molecule type" value="Genomic_DNA"/>
</dbReference>
<evidence type="ECO:0000313" key="3">
    <source>
        <dbReference type="Proteomes" id="UP001458880"/>
    </source>
</evidence>